<dbReference type="PANTHER" id="PTHR43380">
    <property type="entry name" value="2-OXOISOVALERATE DEHYDROGENASE SUBUNIT ALPHA, MITOCHONDRIAL"/>
    <property type="match status" value="1"/>
</dbReference>
<proteinExistence type="predicted"/>
<evidence type="ECO:0000256" key="9">
    <source>
        <dbReference type="ARBA" id="ARBA00051231"/>
    </source>
</evidence>
<dbReference type="InterPro" id="IPR050771">
    <property type="entry name" value="Alpha-ketoacid_DH_E1_comp"/>
</dbReference>
<protein>
    <recommendedName>
        <fullName evidence="4 10">Pyruvate dehydrogenase E1 component subunit alpha</fullName>
        <ecNumber evidence="3 10">1.2.4.1</ecNumber>
    </recommendedName>
</protein>
<evidence type="ECO:0000256" key="3">
    <source>
        <dbReference type="ARBA" id="ARBA00012281"/>
    </source>
</evidence>
<comment type="subunit">
    <text evidence="2 10">Heterodimer of an alpha and a beta chain.</text>
</comment>
<comment type="cofactor">
    <cofactor evidence="1 10">
        <name>thiamine diphosphate</name>
        <dbReference type="ChEBI" id="CHEBI:58937"/>
    </cofactor>
</comment>
<feature type="domain" description="Dehydrogenase E1 component" evidence="11">
    <location>
        <begin position="42"/>
        <end position="321"/>
    </location>
</feature>
<dbReference type="GO" id="GO:0004739">
    <property type="term" value="F:pyruvate dehydrogenase (acetyl-transferring) activity"/>
    <property type="evidence" value="ECO:0007669"/>
    <property type="project" value="UniProtKB-UniRule"/>
</dbReference>
<dbReference type="CDD" id="cd02000">
    <property type="entry name" value="TPP_E1_PDC_ADC_BCADC"/>
    <property type="match status" value="1"/>
</dbReference>
<comment type="function">
    <text evidence="8 10">The pyruvate dehydrogenase complex catalyzes the overall conversion of pyruvate to acetyl-CoA and CO(2). It contains multiple copies of three enzymatic components: pyruvate dehydrogenase (E1), dihydrolipoamide acetyltransferase (E2) and lipoamide dehydrogenase (E3).</text>
</comment>
<keyword evidence="7 10" id="KW-0670">Pyruvate</keyword>
<dbReference type="GO" id="GO:0009083">
    <property type="term" value="P:branched-chain amino acid catabolic process"/>
    <property type="evidence" value="ECO:0007669"/>
    <property type="project" value="TreeGrafter"/>
</dbReference>
<keyword evidence="13" id="KW-1185">Reference proteome</keyword>
<dbReference type="InterPro" id="IPR017596">
    <property type="entry name" value="PdhA/BkdA"/>
</dbReference>
<keyword evidence="5 10" id="KW-0560">Oxidoreductase</keyword>
<evidence type="ECO:0000256" key="4">
    <source>
        <dbReference type="ARBA" id="ARBA00014159"/>
    </source>
</evidence>
<dbReference type="PANTHER" id="PTHR43380:SF1">
    <property type="entry name" value="2-OXOISOVALERATE DEHYDROGENASE SUBUNIT ALPHA, MITOCHONDRIAL"/>
    <property type="match status" value="1"/>
</dbReference>
<dbReference type="RefSeq" id="WP_109307374.1">
    <property type="nucleotide sequence ID" value="NZ_BJUF01000056.1"/>
</dbReference>
<organism evidence="12 13">
    <name type="scientific">Kurthia sibirica</name>
    <dbReference type="NCBI Taxonomy" id="202750"/>
    <lineage>
        <taxon>Bacteria</taxon>
        <taxon>Bacillati</taxon>
        <taxon>Bacillota</taxon>
        <taxon>Bacilli</taxon>
        <taxon>Bacillales</taxon>
        <taxon>Caryophanaceae</taxon>
        <taxon>Kurthia</taxon>
    </lineage>
</organism>
<dbReference type="EC" id="1.2.4.1" evidence="3 10"/>
<evidence type="ECO:0000313" key="13">
    <source>
        <dbReference type="Proteomes" id="UP000245938"/>
    </source>
</evidence>
<evidence type="ECO:0000256" key="1">
    <source>
        <dbReference type="ARBA" id="ARBA00001964"/>
    </source>
</evidence>
<name>A0A2U3AGA6_9BACL</name>
<evidence type="ECO:0000256" key="6">
    <source>
        <dbReference type="ARBA" id="ARBA00023052"/>
    </source>
</evidence>
<evidence type="ECO:0000256" key="7">
    <source>
        <dbReference type="ARBA" id="ARBA00023317"/>
    </source>
</evidence>
<reference evidence="12 13" key="1">
    <citation type="submission" date="2018-05" db="EMBL/GenBank/DDBJ databases">
        <title>Kurthia sibirica genome sequence.</title>
        <authorList>
            <person name="Maclea K.S."/>
            <person name="Goen A.E."/>
        </authorList>
    </citation>
    <scope>NUCLEOTIDE SEQUENCE [LARGE SCALE GENOMIC DNA]</scope>
    <source>
        <strain evidence="12 13">ATCC 49154</strain>
    </source>
</reference>
<dbReference type="Pfam" id="PF00676">
    <property type="entry name" value="E1_dh"/>
    <property type="match status" value="1"/>
</dbReference>
<dbReference type="Gene3D" id="3.40.50.970">
    <property type="match status" value="1"/>
</dbReference>
<evidence type="ECO:0000256" key="8">
    <source>
        <dbReference type="ARBA" id="ARBA00025211"/>
    </source>
</evidence>
<sequence>MWLNQSTLEIKQVRMLDSTGELDAQQLAITATEKQLMDMYSYMVRSRIFDDFALRFQRQGRIGTYASIRGQEAAQVGSAFALSSHDWIYPSYREVAASFVHGMTMTQQFTLLMGKLPLKQQAKLPIFPVQIIIAAQLLHAVGGAWSSKYKSEQSISVGYMGDGGTSEGDFHEALNIAGVHKLPVIFFIQNNQWAISTPIHQQTASKTIAQKALAYGIEGIQVDGNDVIAVFEVMKLAIAKARHNEPVLIEAFTYRQEAHTTADDATKYRQDQEVENWLAKDPIARCESYLVAQGLWSTKQQEKLIATSEKAVQEAFDAANAVARTTLEQVADVVYAKELNSRG</sequence>
<dbReference type="NCBIfam" id="TIGR03181">
    <property type="entry name" value="PDH_E1_alph_x"/>
    <property type="match status" value="1"/>
</dbReference>
<dbReference type="InterPro" id="IPR001017">
    <property type="entry name" value="DH_E1"/>
</dbReference>
<evidence type="ECO:0000259" key="11">
    <source>
        <dbReference type="Pfam" id="PF00676"/>
    </source>
</evidence>
<dbReference type="SUPFAM" id="SSF52518">
    <property type="entry name" value="Thiamin diphosphate-binding fold (THDP-binding)"/>
    <property type="match status" value="1"/>
</dbReference>
<evidence type="ECO:0000256" key="10">
    <source>
        <dbReference type="RuleBase" id="RU366007"/>
    </source>
</evidence>
<dbReference type="OrthoDB" id="9766715at2"/>
<comment type="caution">
    <text evidence="12">The sequence shown here is derived from an EMBL/GenBank/DDBJ whole genome shotgun (WGS) entry which is preliminary data.</text>
</comment>
<dbReference type="Proteomes" id="UP000245938">
    <property type="component" value="Unassembled WGS sequence"/>
</dbReference>
<evidence type="ECO:0000256" key="5">
    <source>
        <dbReference type="ARBA" id="ARBA00023002"/>
    </source>
</evidence>
<evidence type="ECO:0000256" key="2">
    <source>
        <dbReference type="ARBA" id="ARBA00011870"/>
    </source>
</evidence>
<dbReference type="AlphaFoldDB" id="A0A2U3AGA6"/>
<dbReference type="InterPro" id="IPR029061">
    <property type="entry name" value="THDP-binding"/>
</dbReference>
<evidence type="ECO:0000313" key="12">
    <source>
        <dbReference type="EMBL" id="PWI23560.1"/>
    </source>
</evidence>
<gene>
    <name evidence="12" type="primary">pdhA</name>
    <name evidence="12" type="ORF">DEX24_15925</name>
</gene>
<dbReference type="EMBL" id="QFVR01000033">
    <property type="protein sequence ID" value="PWI23560.1"/>
    <property type="molecule type" value="Genomic_DNA"/>
</dbReference>
<comment type="catalytic activity">
    <reaction evidence="9 10">
        <text>N(6)-[(R)-lipoyl]-L-lysyl-[protein] + pyruvate + H(+) = N(6)-[(R)-S(8)-acetyldihydrolipoyl]-L-lysyl-[protein] + CO2</text>
        <dbReference type="Rhea" id="RHEA:19189"/>
        <dbReference type="Rhea" id="RHEA-COMP:10474"/>
        <dbReference type="Rhea" id="RHEA-COMP:10478"/>
        <dbReference type="ChEBI" id="CHEBI:15361"/>
        <dbReference type="ChEBI" id="CHEBI:15378"/>
        <dbReference type="ChEBI" id="CHEBI:16526"/>
        <dbReference type="ChEBI" id="CHEBI:83099"/>
        <dbReference type="ChEBI" id="CHEBI:83111"/>
        <dbReference type="EC" id="1.2.4.1"/>
    </reaction>
</comment>
<accession>A0A2U3AGA6</accession>
<keyword evidence="6 10" id="KW-0786">Thiamine pyrophosphate</keyword>